<keyword evidence="11" id="KW-1185">Reference proteome</keyword>
<evidence type="ECO:0000256" key="6">
    <source>
        <dbReference type="ARBA" id="ARBA00023136"/>
    </source>
</evidence>
<evidence type="ECO:0000259" key="9">
    <source>
        <dbReference type="Pfam" id="PF00060"/>
    </source>
</evidence>
<dbReference type="GO" id="GO:0015276">
    <property type="term" value="F:ligand-gated monoatomic ion channel activity"/>
    <property type="evidence" value="ECO:0007669"/>
    <property type="project" value="InterPro"/>
</dbReference>
<dbReference type="PANTHER" id="PTHR42643">
    <property type="entry name" value="IONOTROPIC RECEPTOR 20A-RELATED"/>
    <property type="match status" value="1"/>
</dbReference>
<dbReference type="Pfam" id="PF00060">
    <property type="entry name" value="Lig_chan"/>
    <property type="match status" value="1"/>
</dbReference>
<keyword evidence="3" id="KW-1003">Cell membrane</keyword>
<comment type="subcellular location">
    <subcellularLocation>
        <location evidence="1">Cell membrane</location>
        <topology evidence="1">Multi-pass membrane protein</topology>
    </subcellularLocation>
</comment>
<keyword evidence="8" id="KW-0325">Glycoprotein</keyword>
<dbReference type="AlphaFoldDB" id="A0AAE1G7H9"/>
<keyword evidence="6" id="KW-0472">Membrane</keyword>
<proteinExistence type="inferred from homology"/>
<evidence type="ECO:0000256" key="5">
    <source>
        <dbReference type="ARBA" id="ARBA00022989"/>
    </source>
</evidence>
<accession>A0AAE1G7H9</accession>
<reference evidence="10" key="1">
    <citation type="submission" date="2023-10" db="EMBL/GenBank/DDBJ databases">
        <title>Genome assemblies of two species of porcelain crab, Petrolisthes cinctipes and Petrolisthes manimaculis (Anomura: Porcellanidae).</title>
        <authorList>
            <person name="Angst P."/>
        </authorList>
    </citation>
    <scope>NUCLEOTIDE SEQUENCE</scope>
    <source>
        <strain evidence="10">PB745_01</strain>
        <tissue evidence="10">Gill</tissue>
    </source>
</reference>
<evidence type="ECO:0000313" key="10">
    <source>
        <dbReference type="EMBL" id="KAK3886699.1"/>
    </source>
</evidence>
<dbReference type="InterPro" id="IPR052192">
    <property type="entry name" value="Insect_Ionotropic_Sensory_Rcpt"/>
</dbReference>
<dbReference type="InterPro" id="IPR001320">
    <property type="entry name" value="Iontro_rcpt_C"/>
</dbReference>
<evidence type="ECO:0000256" key="8">
    <source>
        <dbReference type="ARBA" id="ARBA00023180"/>
    </source>
</evidence>
<dbReference type="GO" id="GO:0050906">
    <property type="term" value="P:detection of stimulus involved in sensory perception"/>
    <property type="evidence" value="ECO:0007669"/>
    <property type="project" value="UniProtKB-ARBA"/>
</dbReference>
<dbReference type="GO" id="GO:0005886">
    <property type="term" value="C:plasma membrane"/>
    <property type="evidence" value="ECO:0007669"/>
    <property type="project" value="UniProtKB-SubCell"/>
</dbReference>
<evidence type="ECO:0000256" key="4">
    <source>
        <dbReference type="ARBA" id="ARBA00022692"/>
    </source>
</evidence>
<dbReference type="PANTHER" id="PTHR42643:SF24">
    <property type="entry name" value="IONOTROPIC RECEPTOR 60A"/>
    <property type="match status" value="1"/>
</dbReference>
<dbReference type="EMBL" id="JAWQEG010000678">
    <property type="protein sequence ID" value="KAK3886699.1"/>
    <property type="molecule type" value="Genomic_DNA"/>
</dbReference>
<keyword evidence="4" id="KW-0812">Transmembrane</keyword>
<evidence type="ECO:0000256" key="2">
    <source>
        <dbReference type="ARBA" id="ARBA00008685"/>
    </source>
</evidence>
<evidence type="ECO:0000313" key="11">
    <source>
        <dbReference type="Proteomes" id="UP001286313"/>
    </source>
</evidence>
<name>A0AAE1G7H9_PETCI</name>
<feature type="domain" description="Ionotropic glutamate receptor C-terminal" evidence="9">
    <location>
        <begin position="2"/>
        <end position="235"/>
    </location>
</feature>
<comment type="similarity">
    <text evidence="2">Belongs to the glutamate-gated ion channel (TC 1.A.10.1) family.</text>
</comment>
<evidence type="ECO:0000256" key="3">
    <source>
        <dbReference type="ARBA" id="ARBA00022475"/>
    </source>
</evidence>
<evidence type="ECO:0000256" key="1">
    <source>
        <dbReference type="ARBA" id="ARBA00004651"/>
    </source>
</evidence>
<dbReference type="Gene3D" id="1.10.287.70">
    <property type="match status" value="1"/>
</dbReference>
<keyword evidence="7" id="KW-0675">Receptor</keyword>
<dbReference type="Proteomes" id="UP001286313">
    <property type="component" value="Unassembled WGS sequence"/>
</dbReference>
<evidence type="ECO:0000256" key="7">
    <source>
        <dbReference type="ARBA" id="ARBA00023170"/>
    </source>
</evidence>
<keyword evidence="5" id="KW-1133">Transmembrane helix</keyword>
<organism evidence="10 11">
    <name type="scientific">Petrolisthes cinctipes</name>
    <name type="common">Flat porcelain crab</name>
    <dbReference type="NCBI Taxonomy" id="88211"/>
    <lineage>
        <taxon>Eukaryota</taxon>
        <taxon>Metazoa</taxon>
        <taxon>Ecdysozoa</taxon>
        <taxon>Arthropoda</taxon>
        <taxon>Crustacea</taxon>
        <taxon>Multicrustacea</taxon>
        <taxon>Malacostraca</taxon>
        <taxon>Eumalacostraca</taxon>
        <taxon>Eucarida</taxon>
        <taxon>Decapoda</taxon>
        <taxon>Pleocyemata</taxon>
        <taxon>Anomura</taxon>
        <taxon>Galatheoidea</taxon>
        <taxon>Porcellanidae</taxon>
        <taxon>Petrolisthes</taxon>
    </lineage>
</organism>
<comment type="caution">
    <text evidence="10">The sequence shown here is derived from an EMBL/GenBank/DDBJ whole genome shotgun (WGS) entry which is preliminary data.</text>
</comment>
<sequence length="309" mass="34973">MWWKRLVLGTWMLTTLVLTRSYSGNLMSLLAVRYIPMPVQSLQDIIDQPVNLLMMRGSAQVQTILEADSGILRRIASLQQAGRFEFYDGREREGKLLNLVRRGGYVDIGEETGTLRVISQYFSKTGRCDFYLARDKLLPMMSSMAGAKNSPLVVALSERTTPNGLAPTRSSLVTAFPLCLKGQGNVVVERHTSHSLSNPKLCQLQPLYFSFTLCKLQEQPATSHTTCQRQEVRTGDHLTLEEYVRYRALPRDSYSRSALITKVGKKWDHPTHSVVCVLLPVRNLAVWKSPRILDVTIAQYWMRQGLSLP</sequence>
<protein>
    <recommendedName>
        <fullName evidence="9">Ionotropic glutamate receptor C-terminal domain-containing protein</fullName>
    </recommendedName>
</protein>
<gene>
    <name evidence="10" type="ORF">Pcinc_009165</name>
</gene>